<feature type="transmembrane region" description="Helical" evidence="3">
    <location>
        <begin position="1128"/>
        <end position="1155"/>
    </location>
</feature>
<evidence type="ECO:0000256" key="1">
    <source>
        <dbReference type="SAM" id="Coils"/>
    </source>
</evidence>
<sequence length="1324" mass="144921">MAESDPWVDPTPDPEPEEAPSPDAASSDDAEEPLGRVPSISLGPPLTETAAGGEDAAAGDEVVFEGVGSSGRGSSISPTSERFFSPTRERFFSPTRQTFGAAIRRVPSSTHGDVGSPLLGPSAGPMSRPLSPWRARRRPDLLRRSSASSASSSGAGVASGVASPRFPSPSLEARDIYSANPEFPAWDDSENGLRYEPWPPGLDSRIAVILTDVSEPPRNGLFERIDHRGVLQKHMEQSPEGIQKLWEKLLGAYDIAMIGKCAALHALAGAHKRIREDDNRVREVDESYYRLVEQNADLTATIDRLEELIMKQQRQLDDLKQDNRVLARDKAVFEGMYTKIATVQETELGFLEEVVAGWGTFDEARAIHSTSAGRDDLAARFQYVRETLEEAREEAQMAKRRCKQLEDKCKALEKEVEEAAMGRTSQGEPSPGAQSAWQFRAEQLELENQALESELEAERAHAAEMAKEHAQLLAELHSDGILQAQDYLAAMERLKKELVLYKDKCASLQRTVDELKKRLASQVVEATHEKKEYESNMDDLEAQIQDTTARLSDVISALEGDTGAASRASDTQHSPQAGEAVREPEATPRFNMQSSRAAVDEIAATIDAVVKQISQDIAENKAIQAEEAWRISEELKKLAASADTLVEGHELMEEAQEVIDAQLDRLREQIRSHKRTFQDVRQQVCQQRAQVQATRASFHQGVPGAFGPAPFGAGDSEMQCLRHARELIAQLKQNSGQVGTENAALQCLEQLTPLLGTLRLMDPDPSEEEAILALVKFLEESVMQGVGHDTGSFYATLDEHDDRLRSLLDPGNLALHQSSEAERELLRGIQQKLEAAEALQKVQEEQMRKYEAYRAQHIAGGLTSAQSEELLRIAGSAVDTAGGKWTWPTPMSQKGAAGVDDLVAQVQKLTADAYLSDRRSELEDGNALQKAQLAELEEEIARALKLADNAQKQLEALARVQAKGKAPATAEEGESLQAFQDALQKREGRLRREQHLNLAQLERLQARRARAAAFLENEAASDRRRAETLLTEALLKLQAAGSPSHHGEAACFCTLLRFLFPHIYYSAVSGGCCAGGKLVASAAATSPGSAAQSGPAAAAAPACQGHHGHGLLRASGRLSTAVCRFCTALAWIVLLILIQPYNLYAAAAFLLSLLLHLPRHLYRLLASAASYAYARLRHRRQDDDRGSAAPAESSTSTSPSTPLSKSESFKLNLKPLLDANAWQTSLPLSLTQHLPQPPPPSVLVGAGLTLFLAYAWLTYVALLVERRVWAGANDWRWAYALDLAAAGQPLPYPGWAPLRVDYRLVGDGAWVWFASWVHSLFYGR</sequence>
<evidence type="ECO:0000313" key="4">
    <source>
        <dbReference type="EMBL" id="AEO65170.1"/>
    </source>
</evidence>
<feature type="coiled-coil region" evidence="1">
    <location>
        <begin position="374"/>
        <end position="557"/>
    </location>
</feature>
<feature type="compositionally biased region" description="Low complexity" evidence="2">
    <location>
        <begin position="1187"/>
        <end position="1206"/>
    </location>
</feature>
<dbReference type="PANTHER" id="PTHR45615:SF80">
    <property type="entry name" value="GRIP DOMAIN-CONTAINING PROTEIN"/>
    <property type="match status" value="1"/>
</dbReference>
<feature type="region of interest" description="Disordered" evidence="2">
    <location>
        <begin position="1182"/>
        <end position="1206"/>
    </location>
</feature>
<keyword evidence="3" id="KW-0472">Membrane</keyword>
<feature type="coiled-coil region" evidence="1">
    <location>
        <begin position="919"/>
        <end position="960"/>
    </location>
</feature>
<feature type="region of interest" description="Disordered" evidence="2">
    <location>
        <begin position="1"/>
        <end position="164"/>
    </location>
</feature>
<dbReference type="EMBL" id="CP003010">
    <property type="protein sequence ID" value="AEO65170.1"/>
    <property type="molecule type" value="Genomic_DNA"/>
</dbReference>
<feature type="coiled-coil region" evidence="1">
    <location>
        <begin position="819"/>
        <end position="856"/>
    </location>
</feature>
<organism evidence="4 5">
    <name type="scientific">Thermothielavioides terrestris (strain ATCC 38088 / NRRL 8126)</name>
    <name type="common">Thielavia terrestris</name>
    <dbReference type="NCBI Taxonomy" id="578455"/>
    <lineage>
        <taxon>Eukaryota</taxon>
        <taxon>Fungi</taxon>
        <taxon>Dikarya</taxon>
        <taxon>Ascomycota</taxon>
        <taxon>Pezizomycotina</taxon>
        <taxon>Sordariomycetes</taxon>
        <taxon>Sordariomycetidae</taxon>
        <taxon>Sordariales</taxon>
        <taxon>Chaetomiaceae</taxon>
        <taxon>Thermothielavioides</taxon>
        <taxon>Thermothielavioides terrestris</taxon>
    </lineage>
</organism>
<proteinExistence type="predicted"/>
<dbReference type="KEGG" id="ttt:THITE_153327"/>
<keyword evidence="3" id="KW-0812">Transmembrane</keyword>
<evidence type="ECO:0000256" key="2">
    <source>
        <dbReference type="SAM" id="MobiDB-lite"/>
    </source>
</evidence>
<feature type="compositionally biased region" description="Acidic residues" evidence="2">
    <location>
        <begin position="12"/>
        <end position="32"/>
    </location>
</feature>
<feature type="region of interest" description="Disordered" evidence="2">
    <location>
        <begin position="561"/>
        <end position="585"/>
    </location>
</feature>
<evidence type="ECO:0000313" key="5">
    <source>
        <dbReference type="Proteomes" id="UP000008181"/>
    </source>
</evidence>
<keyword evidence="3" id="KW-1133">Transmembrane helix</keyword>
<reference evidence="4 5" key="1">
    <citation type="journal article" date="2011" name="Nat. Biotechnol.">
        <title>Comparative genomic analysis of the thermophilic biomass-degrading fungi Myceliophthora thermophila and Thielavia terrestris.</title>
        <authorList>
            <person name="Berka R.M."/>
            <person name="Grigoriev I.V."/>
            <person name="Otillar R."/>
            <person name="Salamov A."/>
            <person name="Grimwood J."/>
            <person name="Reid I."/>
            <person name="Ishmael N."/>
            <person name="John T."/>
            <person name="Darmond C."/>
            <person name="Moisan M.-C."/>
            <person name="Henrissat B."/>
            <person name="Coutinho P.M."/>
            <person name="Lombard V."/>
            <person name="Natvig D.O."/>
            <person name="Lindquist E."/>
            <person name="Schmutz J."/>
            <person name="Lucas S."/>
            <person name="Harris P."/>
            <person name="Powlowski J."/>
            <person name="Bellemare A."/>
            <person name="Taylor D."/>
            <person name="Butler G."/>
            <person name="de Vries R.P."/>
            <person name="Allijn I.E."/>
            <person name="van den Brink J."/>
            <person name="Ushinsky S."/>
            <person name="Storms R."/>
            <person name="Powell A.J."/>
            <person name="Paulsen I.T."/>
            <person name="Elbourne L.D.H."/>
            <person name="Baker S.E."/>
            <person name="Magnuson J."/>
            <person name="LaBoissiere S."/>
            <person name="Clutterbuck A.J."/>
            <person name="Martinez D."/>
            <person name="Wogulis M."/>
            <person name="de Leon A.L."/>
            <person name="Rey M.W."/>
            <person name="Tsang A."/>
        </authorList>
    </citation>
    <scope>NUCLEOTIDE SEQUENCE [LARGE SCALE GENOMIC DNA]</scope>
    <source>
        <strain evidence="5">ATCC 38088 / NRRL 8126</strain>
    </source>
</reference>
<evidence type="ECO:0000256" key="3">
    <source>
        <dbReference type="SAM" id="Phobius"/>
    </source>
</evidence>
<dbReference type="eggNOG" id="KOG0516">
    <property type="taxonomic scope" value="Eukaryota"/>
</dbReference>
<dbReference type="RefSeq" id="XP_003651506.1">
    <property type="nucleotide sequence ID" value="XM_003651458.1"/>
</dbReference>
<feature type="compositionally biased region" description="Low complexity" evidence="2">
    <location>
        <begin position="47"/>
        <end position="81"/>
    </location>
</feature>
<accession>G2R428</accession>
<name>G2R428_THETT</name>
<keyword evidence="1" id="KW-0175">Coiled coil</keyword>
<dbReference type="GeneID" id="11517852"/>
<dbReference type="PANTHER" id="PTHR45615">
    <property type="entry name" value="MYOSIN HEAVY CHAIN, NON-MUSCLE"/>
    <property type="match status" value="1"/>
</dbReference>
<dbReference type="Proteomes" id="UP000008181">
    <property type="component" value="Chromosome 2"/>
</dbReference>
<feature type="transmembrane region" description="Helical" evidence="3">
    <location>
        <begin position="1242"/>
        <end position="1264"/>
    </location>
</feature>
<dbReference type="HOGENOM" id="CLU_271073_0_0_1"/>
<dbReference type="OrthoDB" id="4588465at2759"/>
<feature type="compositionally biased region" description="Low complexity" evidence="2">
    <location>
        <begin position="144"/>
        <end position="163"/>
    </location>
</feature>
<protein>
    <submittedName>
        <fullName evidence="4">Uncharacterized protein</fullName>
    </submittedName>
</protein>
<gene>
    <name evidence="4" type="ORF">THITE_153327</name>
</gene>
<keyword evidence="5" id="KW-1185">Reference proteome</keyword>
<feature type="coiled-coil region" evidence="1">
    <location>
        <begin position="649"/>
        <end position="683"/>
    </location>
</feature>
<feature type="coiled-coil region" evidence="1">
    <location>
        <begin position="288"/>
        <end position="329"/>
    </location>
</feature>